<dbReference type="EMBL" id="LWDF02000110">
    <property type="protein sequence ID" value="KAE8257453.1"/>
    <property type="molecule type" value="Genomic_DNA"/>
</dbReference>
<feature type="compositionally biased region" description="Acidic residues" evidence="1">
    <location>
        <begin position="549"/>
        <end position="559"/>
    </location>
</feature>
<name>A0A177TAD6_9BASI</name>
<evidence type="ECO:0000313" key="3">
    <source>
        <dbReference type="Proteomes" id="UP000077521"/>
    </source>
</evidence>
<feature type="region of interest" description="Disordered" evidence="1">
    <location>
        <begin position="636"/>
        <end position="726"/>
    </location>
</feature>
<dbReference type="Proteomes" id="UP000077521">
    <property type="component" value="Unassembled WGS sequence"/>
</dbReference>
<organism evidence="2 3">
    <name type="scientific">Tilletia indica</name>
    <dbReference type="NCBI Taxonomy" id="43049"/>
    <lineage>
        <taxon>Eukaryota</taxon>
        <taxon>Fungi</taxon>
        <taxon>Dikarya</taxon>
        <taxon>Basidiomycota</taxon>
        <taxon>Ustilaginomycotina</taxon>
        <taxon>Exobasidiomycetes</taxon>
        <taxon>Tilletiales</taxon>
        <taxon>Tilletiaceae</taxon>
        <taxon>Tilletia</taxon>
    </lineage>
</organism>
<proteinExistence type="predicted"/>
<feature type="region of interest" description="Disordered" evidence="1">
    <location>
        <begin position="385"/>
        <end position="593"/>
    </location>
</feature>
<feature type="compositionally biased region" description="Low complexity" evidence="1">
    <location>
        <begin position="151"/>
        <end position="160"/>
    </location>
</feature>
<reference evidence="2" key="1">
    <citation type="submission" date="2016-04" db="EMBL/GenBank/DDBJ databases">
        <authorList>
            <person name="Nguyen H.D."/>
            <person name="Samba Siva P."/>
            <person name="Cullis J."/>
            <person name="Levesque C.A."/>
            <person name="Hambleton S."/>
        </authorList>
    </citation>
    <scope>NUCLEOTIDE SEQUENCE</scope>
    <source>
        <strain evidence="2">DAOMC 236416</strain>
    </source>
</reference>
<feature type="region of interest" description="Disordered" evidence="1">
    <location>
        <begin position="148"/>
        <end position="210"/>
    </location>
</feature>
<feature type="compositionally biased region" description="Low complexity" evidence="1">
    <location>
        <begin position="177"/>
        <end position="192"/>
    </location>
</feature>
<feature type="region of interest" description="Disordered" evidence="1">
    <location>
        <begin position="786"/>
        <end position="805"/>
    </location>
</feature>
<keyword evidence="3" id="KW-1185">Reference proteome</keyword>
<feature type="compositionally biased region" description="Low complexity" evidence="1">
    <location>
        <begin position="385"/>
        <end position="414"/>
    </location>
</feature>
<sequence length="872" mass="91972">MKGFGILAAALTDSGLASLSPCRLCSVGHSGAVRKTLALAFATLATKRAVAAAKASTAATSKTVYATHIDLHFSITSATMTTINTPPSLSSPAMASHNTLFSTSTQHTTLFCSPARLSSSRGTSTFSTTSAFTQSSLDHVSVSNKLNKHLTSSSSSSSTPPRTPPPSSPAHRTINLSSHKSPPTTPSPSTKSPYPPPPTTPSHHKNPNHILLSSLPEHRRKLICRPTLGGRFSTPPFDPSLRPSLPQLDWPDDIQGPWSAASERMLHERRKRTQHFVQWLEKEDYSDVEEEEAIAREQDLLFSLAQQQERDMDPDVAVLLAAAAAMNPEQHHQTQFLLQQQQEEEENQVRNRQDEIYHPMVAKALRDRVRKETEAKNAILVQLQRQQQLQTPQRRQGQQRQTQSARRRQAAPQPDIYDEDDVFSSATTTASSFVTPRKRADLHPSFQDDTLELDSSPTKRRRKQSSRAALPPVSTETAIKFPASAPAGGRREKKAALASTTTTRTTRRGGGAAPPPPLPTAALETAGVGRKRNSTSRKVANFRHGFTSSDDEDLLDDEHELQRHHHHSQEGVVRTPSPPPPAPLPSSSSTTTTTSAANVMMAAPASEMDDVFSTPSRMLHSSASGWGSSWGSSLATLGGSGSRQRNVSGGSVLLGFPQTPSRFGSGTPLMGGGTGTPHHFRGKSSGGRQSGGHHMESSAGGGSPRTPRSDAMTLIGGGGGGVSGMETVSPCLSRSLMRGSLGMGIGGIDSHHSGVGASGGGGAHPASLSALLESPTGGLGFGSSSLAAYRPGSSGRRSGGSTTGMESWKYNGGGLGLGTPGTLGMMGWGGQPLKVRQVSGSGMSSTGGAGVGVDTQLGLGIGFDFDDVLDLC</sequence>
<dbReference type="AlphaFoldDB" id="A0A177TAD6"/>
<accession>A0A177TAD6</accession>
<reference evidence="2" key="2">
    <citation type="journal article" date="2019" name="IMA Fungus">
        <title>Genome sequencing and comparison of five Tilletia species to identify candidate genes for the detection of regulated species infecting wheat.</title>
        <authorList>
            <person name="Nguyen H.D.T."/>
            <person name="Sultana T."/>
            <person name="Kesanakurti P."/>
            <person name="Hambleton S."/>
        </authorList>
    </citation>
    <scope>NUCLEOTIDE SEQUENCE</scope>
    <source>
        <strain evidence="2">DAOMC 236416</strain>
    </source>
</reference>
<feature type="compositionally biased region" description="Low complexity" evidence="1">
    <location>
        <begin position="423"/>
        <end position="435"/>
    </location>
</feature>
<comment type="caution">
    <text evidence="2">The sequence shown here is derived from an EMBL/GenBank/DDBJ whole genome shotgun (WGS) entry which is preliminary data.</text>
</comment>
<protein>
    <submittedName>
        <fullName evidence="2">Uncharacterized protein</fullName>
    </submittedName>
</protein>
<feature type="region of interest" description="Disordered" evidence="1">
    <location>
        <begin position="331"/>
        <end position="355"/>
    </location>
</feature>
<gene>
    <name evidence="2" type="ORF">A4X13_0g2354</name>
</gene>
<evidence type="ECO:0000256" key="1">
    <source>
        <dbReference type="SAM" id="MobiDB-lite"/>
    </source>
</evidence>
<evidence type="ECO:0000313" key="2">
    <source>
        <dbReference type="EMBL" id="KAE8257453.1"/>
    </source>
</evidence>